<feature type="domain" description="Peptidase C51" evidence="2">
    <location>
        <begin position="271"/>
        <end position="398"/>
    </location>
</feature>
<dbReference type="AlphaFoldDB" id="R4PLI1"/>
<keyword evidence="4" id="KW-1185">Reference proteome</keyword>
<dbReference type="EMBL" id="CP005957">
    <property type="protein sequence ID" value="AGL62473.1"/>
    <property type="molecule type" value="Genomic_DNA"/>
</dbReference>
<proteinExistence type="predicted"/>
<dbReference type="InterPro" id="IPR038765">
    <property type="entry name" value="Papain-like_cys_pep_sf"/>
</dbReference>
<evidence type="ECO:0000313" key="3">
    <source>
        <dbReference type="EMBL" id="AGL62473.1"/>
    </source>
</evidence>
<dbReference type="Gene3D" id="6.10.250.3150">
    <property type="match status" value="1"/>
</dbReference>
<dbReference type="Proteomes" id="UP000013893">
    <property type="component" value="Chromosome"/>
</dbReference>
<dbReference type="HOGENOM" id="CLU_730934_0_0_0"/>
<dbReference type="STRING" id="1332188.L336_0771"/>
<dbReference type="KEGG" id="saal:L336_0771"/>
<dbReference type="RefSeq" id="WP_015641923.1">
    <property type="nucleotide sequence ID" value="NC_021219.1"/>
</dbReference>
<dbReference type="Pfam" id="PF05257">
    <property type="entry name" value="CHAP"/>
    <property type="match status" value="1"/>
</dbReference>
<reference evidence="3 4" key="1">
    <citation type="journal article" date="2013" name="Nat. Biotechnol.">
        <title>Genome sequences of rare, uncultured bacteria obtained by differential coverage binning of multiple metagenomes.</title>
        <authorList>
            <person name="Albertsen M."/>
            <person name="Hugenholtz P."/>
            <person name="Skarshewski A."/>
            <person name="Nielsen K.L."/>
            <person name="Tyson G.W."/>
            <person name="Nielsen P.H."/>
        </authorList>
    </citation>
    <scope>NUCLEOTIDE SEQUENCE [LARGE SCALE GENOMIC DNA]</scope>
    <source>
        <strain evidence="3">TM71</strain>
    </source>
</reference>
<dbReference type="OrthoDB" id="2389353at2"/>
<dbReference type="SUPFAM" id="SSF54001">
    <property type="entry name" value="Cysteine proteinases"/>
    <property type="match status" value="1"/>
</dbReference>
<feature type="coiled-coil region" evidence="1">
    <location>
        <begin position="45"/>
        <end position="121"/>
    </location>
</feature>
<organism evidence="3 4">
    <name type="scientific">Candidatus Saccharimonas aalborgensis</name>
    <dbReference type="NCBI Taxonomy" id="1332188"/>
    <lineage>
        <taxon>Bacteria</taxon>
        <taxon>Candidatus Saccharimonadota</taxon>
        <taxon>Candidatus Saccharimonadia</taxon>
        <taxon>Candidatus Saccharimonadales</taxon>
        <taxon>Candidatus Saccharimonadaceae</taxon>
        <taxon>Candidatus Saccharimonas</taxon>
    </lineage>
</organism>
<evidence type="ECO:0000259" key="2">
    <source>
        <dbReference type="PROSITE" id="PS50911"/>
    </source>
</evidence>
<name>R4PLI1_9BACT</name>
<dbReference type="InterPro" id="IPR007921">
    <property type="entry name" value="CHAP_dom"/>
</dbReference>
<dbReference type="SUPFAM" id="SSF90257">
    <property type="entry name" value="Myosin rod fragments"/>
    <property type="match status" value="1"/>
</dbReference>
<accession>R4PLI1</accession>
<evidence type="ECO:0000313" key="4">
    <source>
        <dbReference type="Proteomes" id="UP000013893"/>
    </source>
</evidence>
<evidence type="ECO:0000256" key="1">
    <source>
        <dbReference type="SAM" id="Coils"/>
    </source>
</evidence>
<keyword evidence="1" id="KW-0175">Coiled coil</keyword>
<protein>
    <recommendedName>
        <fullName evidence="2">Peptidase C51 domain-containing protein</fullName>
    </recommendedName>
</protein>
<gene>
    <name evidence="3" type="ORF">L336_0771</name>
</gene>
<sequence>MMKQRSATPVQRPSIKGLATKSIVVATAVLVILAAPLSITQRVHADSYDDQMQAINNQIRQYQSRADELGKQAQTLQVELDRLTNEKNAIQAQINLSQAQYDKLQRQITDTEKKIADNKDALGETIANMYVDNSITPLEMLASSKSIGDYVDQQEYRASIRDTLNTTIEEIKALKIKLEKDKADVQVVLDRQKAQQASLAAKEAQQAQLVQQTRNDEAAFQGLVSQNQSQLQSIAAQQRAYYDSLRQSSGGGDSGVIGNFSYSNWSGNSGCGSGGYPYCGYQDSYSDPWGLYNRECVSYVAWALSERFGKYVGNFSGNGNAYEWVWSAPRYSGAVRTYDPQPGDAVILPIVPGLAPVGHAMIVESVSGSTVRVSQYNFYGTGEYSTMNIATSGVVFLRFQNK</sequence>
<dbReference type="PROSITE" id="PS50911">
    <property type="entry name" value="CHAP"/>
    <property type="match status" value="1"/>
</dbReference>
<dbReference type="Gene3D" id="3.90.1720.10">
    <property type="entry name" value="endopeptidase domain like (from Nostoc punctiforme)"/>
    <property type="match status" value="1"/>
</dbReference>